<feature type="domain" description="Glycosyltransferase subfamily 4-like N-terminal" evidence="2">
    <location>
        <begin position="16"/>
        <end position="182"/>
    </location>
</feature>
<dbReference type="Gene3D" id="3.40.50.2000">
    <property type="entry name" value="Glycogen Phosphorylase B"/>
    <property type="match status" value="2"/>
</dbReference>
<keyword evidence="3" id="KW-0808">Transferase</keyword>
<gene>
    <name evidence="3" type="ORF">ACERK3_15325</name>
</gene>
<dbReference type="InterPro" id="IPR028098">
    <property type="entry name" value="Glyco_trans_4-like_N"/>
</dbReference>
<feature type="domain" description="Glycosyl transferase family 1" evidence="1">
    <location>
        <begin position="193"/>
        <end position="359"/>
    </location>
</feature>
<evidence type="ECO:0000313" key="3">
    <source>
        <dbReference type="EMBL" id="MFA9479659.1"/>
    </source>
</evidence>
<dbReference type="InterPro" id="IPR050194">
    <property type="entry name" value="Glycosyltransferase_grp1"/>
</dbReference>
<organism evidence="3 4">
    <name type="scientific">Natronomicrosphaera hydrolytica</name>
    <dbReference type="NCBI Taxonomy" id="3242702"/>
    <lineage>
        <taxon>Bacteria</taxon>
        <taxon>Pseudomonadati</taxon>
        <taxon>Planctomycetota</taxon>
        <taxon>Phycisphaerae</taxon>
        <taxon>Phycisphaerales</taxon>
        <taxon>Phycisphaeraceae</taxon>
        <taxon>Natronomicrosphaera</taxon>
    </lineage>
</organism>
<dbReference type="InterPro" id="IPR001296">
    <property type="entry name" value="Glyco_trans_1"/>
</dbReference>
<protein>
    <submittedName>
        <fullName evidence="3">Glycosyltransferase</fullName>
        <ecNumber evidence="3">2.4.-.-</ecNumber>
    </submittedName>
</protein>
<dbReference type="PANTHER" id="PTHR45947">
    <property type="entry name" value="SULFOQUINOVOSYL TRANSFERASE SQD2"/>
    <property type="match status" value="1"/>
</dbReference>
<dbReference type="Pfam" id="PF00534">
    <property type="entry name" value="Glycos_transf_1"/>
    <property type="match status" value="1"/>
</dbReference>
<dbReference type="EMBL" id="JBGUBD010000010">
    <property type="protein sequence ID" value="MFA9479659.1"/>
    <property type="molecule type" value="Genomic_DNA"/>
</dbReference>
<keyword evidence="4" id="KW-1185">Reference proteome</keyword>
<evidence type="ECO:0000259" key="1">
    <source>
        <dbReference type="Pfam" id="PF00534"/>
    </source>
</evidence>
<dbReference type="EC" id="2.4.-.-" evidence="3"/>
<evidence type="ECO:0000259" key="2">
    <source>
        <dbReference type="Pfam" id="PF13439"/>
    </source>
</evidence>
<dbReference type="GO" id="GO:0016757">
    <property type="term" value="F:glycosyltransferase activity"/>
    <property type="evidence" value="ECO:0007669"/>
    <property type="project" value="UniProtKB-KW"/>
</dbReference>
<proteinExistence type="predicted"/>
<dbReference type="RefSeq" id="WP_425346584.1">
    <property type="nucleotide sequence ID" value="NZ_JBGUBD010000010.1"/>
</dbReference>
<comment type="caution">
    <text evidence="3">The sequence shown here is derived from an EMBL/GenBank/DDBJ whole genome shotgun (WGS) entry which is preliminary data.</text>
</comment>
<sequence length="425" mass="46998">MALKILMLTNTYLPHVGGVARSVHSFAEALRKRGHRVVIVAPTFEGTPRHEAHVIRVPAIQNFNGSDFSVRLPVPGLLTRAMESFQPDIIHSHHPFLLGDTALRLATWHNRPLVFTHHTMYEQYTHYVPGDSPAMKHFVIRLATDYCNLCDHVIAPSESIRDMLHERGVRRPTTTVPTGIDANVFGQGDGSRAREQYDIPTDAFVIGHVGRLAPEKNLSLLAHAAAGVAKDHPQVHVLIVGSGPSEPAIREAFREQRVADRLHLTGSLKGQSLVDAYHAMNLFGFASMSETQGMVLAEAMTAGVPVVAIDAPGAREVVVDGATGRLLPTPDQASLRDALADIVKRSDSNLAQLAAAARERAEAFSLEQCTQRLIDLYEEMLEGEPLDDRHADNGWTRTLRMIETEWNLWNSRTEAVWDSLRQEET</sequence>
<accession>A0ABV4U7T0</accession>
<dbReference type="Proteomes" id="UP001575105">
    <property type="component" value="Unassembled WGS sequence"/>
</dbReference>
<reference evidence="3 4" key="1">
    <citation type="submission" date="2024-08" db="EMBL/GenBank/DDBJ databases">
        <title>Whole-genome sequencing of halo(alkali)philic microorganisms from hypersaline lakes.</title>
        <authorList>
            <person name="Sorokin D.Y."/>
            <person name="Merkel A.Y."/>
            <person name="Messina E."/>
            <person name="Yakimov M."/>
        </authorList>
    </citation>
    <scope>NUCLEOTIDE SEQUENCE [LARGE SCALE GENOMIC DNA]</scope>
    <source>
        <strain evidence="3 4">AB-hyl4</strain>
    </source>
</reference>
<name>A0ABV4U7T0_9BACT</name>
<evidence type="ECO:0000313" key="4">
    <source>
        <dbReference type="Proteomes" id="UP001575105"/>
    </source>
</evidence>
<dbReference type="PANTHER" id="PTHR45947:SF3">
    <property type="entry name" value="SULFOQUINOVOSYL TRANSFERASE SQD2"/>
    <property type="match status" value="1"/>
</dbReference>
<dbReference type="SUPFAM" id="SSF53756">
    <property type="entry name" value="UDP-Glycosyltransferase/glycogen phosphorylase"/>
    <property type="match status" value="1"/>
</dbReference>
<dbReference type="Pfam" id="PF13439">
    <property type="entry name" value="Glyco_transf_4"/>
    <property type="match status" value="1"/>
</dbReference>
<keyword evidence="3" id="KW-0328">Glycosyltransferase</keyword>